<sequence>MKTIPFIVAALSAPALVASVCLNRDFGYGVFSRPCDCSASYTIFENPGCGGRSLRITSGGWTTNSDNWPVKSYECDAGSPKITAIQCINRRFGTGSFPKPKECAGGYTIFQSPDCMGQFVHFNDGGWITRDNNWPVQAFRCDE</sequence>
<feature type="signal peptide" evidence="1">
    <location>
        <begin position="1"/>
        <end position="19"/>
    </location>
</feature>
<feature type="non-terminal residue" evidence="2">
    <location>
        <position position="143"/>
    </location>
</feature>
<evidence type="ECO:0000313" key="2">
    <source>
        <dbReference type="EMBL" id="KAF9316304.1"/>
    </source>
</evidence>
<protein>
    <submittedName>
        <fullName evidence="2">Uncharacterized protein</fullName>
    </submittedName>
</protein>
<evidence type="ECO:0000256" key="1">
    <source>
        <dbReference type="SAM" id="SignalP"/>
    </source>
</evidence>
<evidence type="ECO:0000313" key="3">
    <source>
        <dbReference type="Proteomes" id="UP000696485"/>
    </source>
</evidence>
<dbReference type="EMBL" id="JAAAUY010002011">
    <property type="protein sequence ID" value="KAF9316304.1"/>
    <property type="molecule type" value="Genomic_DNA"/>
</dbReference>
<comment type="caution">
    <text evidence="2">The sequence shown here is derived from an EMBL/GenBank/DDBJ whole genome shotgun (WGS) entry which is preliminary data.</text>
</comment>
<keyword evidence="3" id="KW-1185">Reference proteome</keyword>
<organism evidence="2 3">
    <name type="scientific">Podila minutissima</name>
    <dbReference type="NCBI Taxonomy" id="64525"/>
    <lineage>
        <taxon>Eukaryota</taxon>
        <taxon>Fungi</taxon>
        <taxon>Fungi incertae sedis</taxon>
        <taxon>Mucoromycota</taxon>
        <taxon>Mortierellomycotina</taxon>
        <taxon>Mortierellomycetes</taxon>
        <taxon>Mortierellales</taxon>
        <taxon>Mortierellaceae</taxon>
        <taxon>Podila</taxon>
    </lineage>
</organism>
<proteinExistence type="predicted"/>
<accession>A0A9P5SB35</accession>
<keyword evidence="1" id="KW-0732">Signal</keyword>
<gene>
    <name evidence="2" type="ORF">BG006_003627</name>
</gene>
<reference evidence="2" key="1">
    <citation type="journal article" date="2020" name="Fungal Divers.">
        <title>Resolving the Mortierellaceae phylogeny through synthesis of multi-gene phylogenetics and phylogenomics.</title>
        <authorList>
            <person name="Vandepol N."/>
            <person name="Liber J."/>
            <person name="Desiro A."/>
            <person name="Na H."/>
            <person name="Kennedy M."/>
            <person name="Barry K."/>
            <person name="Grigoriev I.V."/>
            <person name="Miller A.N."/>
            <person name="O'Donnell K."/>
            <person name="Stajich J.E."/>
            <person name="Bonito G."/>
        </authorList>
    </citation>
    <scope>NUCLEOTIDE SEQUENCE</scope>
    <source>
        <strain evidence="2">NVP1</strain>
    </source>
</reference>
<name>A0A9P5SB35_9FUNG</name>
<feature type="chain" id="PRO_5040503700" evidence="1">
    <location>
        <begin position="20"/>
        <end position="143"/>
    </location>
</feature>
<dbReference type="AlphaFoldDB" id="A0A9P5SB35"/>
<dbReference type="Proteomes" id="UP000696485">
    <property type="component" value="Unassembled WGS sequence"/>
</dbReference>